<dbReference type="AlphaFoldDB" id="A0A077R512"/>
<dbReference type="EMBL" id="HG529599">
    <property type="protein sequence ID" value="CDI53977.1"/>
    <property type="molecule type" value="Genomic_DNA"/>
</dbReference>
<reference evidence="1" key="1">
    <citation type="journal article" date="2014" name="Genome Biol. Evol.">
        <title>Gene Loss Rather Than Gene Gain Is Associated with a Host Jump from Monocots to Dicots in the Smut Fungus Melanopsichium pennsylvanicum.</title>
        <authorList>
            <person name="Sharma R."/>
            <person name="Mishra B."/>
            <person name="Runge F."/>
            <person name="Thines M."/>
        </authorList>
    </citation>
    <scope>NUCLEOTIDE SEQUENCE</scope>
    <source>
        <strain evidence="1">4</strain>
    </source>
</reference>
<sequence>MALREASRYSGEMSLSRFSRHDAGADVGGLGSPSAKERYDVDVESDADEFDELVAVFDEQVDPDEVGLAEEGDVDVNESLCRTDALVDSVRPVLRELVREAEPRAAGLAADSSVERSMFPEPTIRVA</sequence>
<accession>A0A077R512</accession>
<evidence type="ECO:0000313" key="1">
    <source>
        <dbReference type="EMBL" id="CDI53977.1"/>
    </source>
</evidence>
<name>A0A077R512_9BASI</name>
<organism evidence="1">
    <name type="scientific">Melanopsichium pennsylvanicum 4</name>
    <dbReference type="NCBI Taxonomy" id="1398559"/>
    <lineage>
        <taxon>Eukaryota</taxon>
        <taxon>Fungi</taxon>
        <taxon>Dikarya</taxon>
        <taxon>Basidiomycota</taxon>
        <taxon>Ustilaginomycotina</taxon>
        <taxon>Ustilaginomycetes</taxon>
        <taxon>Ustilaginales</taxon>
        <taxon>Ustilaginaceae</taxon>
        <taxon>Melanopsichium</taxon>
    </lineage>
</organism>
<protein>
    <submittedName>
        <fullName evidence="1">Uncharacterized protein</fullName>
    </submittedName>
</protein>
<proteinExistence type="predicted"/>